<dbReference type="EMBL" id="PNCG01000014">
    <property type="protein sequence ID" value="TMP86296.1"/>
    <property type="molecule type" value="Genomic_DNA"/>
</dbReference>
<dbReference type="RefSeq" id="WP_138548483.1">
    <property type="nucleotide sequence ID" value="NZ_PNCG01000014.1"/>
</dbReference>
<evidence type="ECO:0000313" key="16">
    <source>
        <dbReference type="EMBL" id="TMP86296.1"/>
    </source>
</evidence>
<reference evidence="16 17" key="1">
    <citation type="submission" date="2017-12" db="EMBL/GenBank/DDBJ databases">
        <authorList>
            <person name="Paulsen S."/>
            <person name="Gram L.K."/>
        </authorList>
    </citation>
    <scope>NUCLEOTIDE SEQUENCE [LARGE SCALE GENOMIC DNA]</scope>
    <source>
        <strain evidence="16 17">S2897</strain>
    </source>
</reference>
<comment type="subcellular location">
    <subcellularLocation>
        <location evidence="1 15">Cell inner membrane</location>
        <topology evidence="1 15">Peripheral membrane protein</topology>
        <orientation evidence="1 15">Cytoplasmic side</orientation>
    </subcellularLocation>
</comment>
<proteinExistence type="inferred from homology"/>
<dbReference type="GO" id="GO:0016301">
    <property type="term" value="F:kinase activity"/>
    <property type="evidence" value="ECO:0007669"/>
    <property type="project" value="UniProtKB-KW"/>
</dbReference>
<dbReference type="GO" id="GO:0009244">
    <property type="term" value="P:lipopolysaccharide core region biosynthetic process"/>
    <property type="evidence" value="ECO:0007669"/>
    <property type="project" value="UniProtKB-UniRule"/>
</dbReference>
<gene>
    <name evidence="15" type="primary">kdkA</name>
    <name evidence="16" type="ORF">CWC05_12860</name>
</gene>
<evidence type="ECO:0000256" key="3">
    <source>
        <dbReference type="ARBA" id="ARBA00010327"/>
    </source>
</evidence>
<dbReference type="UniPathway" id="UPA00958"/>
<keyword evidence="11 15" id="KW-0448">Lipopolysaccharide biosynthesis</keyword>
<dbReference type="GO" id="GO:0005886">
    <property type="term" value="C:plasma membrane"/>
    <property type="evidence" value="ECO:0007669"/>
    <property type="project" value="UniProtKB-SubCell"/>
</dbReference>
<comment type="function">
    <text evidence="15">Catalyzes the ATP-dependent phosphorylation of the 3-deoxy-D-manno-octulosonic acid (Kdo) residue in Kdo-lipid IV(A) at the 4-OH position.</text>
</comment>
<evidence type="ECO:0000256" key="4">
    <source>
        <dbReference type="ARBA" id="ARBA00011988"/>
    </source>
</evidence>
<sequence length="241" mass="28072">MHTRPLSSKHTLLTYKYPAQSVQENWFEPTFWLKQNKVYAQKSGRATTYFFEHQDLRAVLRHYWRGGLIGKVLSDQYFYTGLTNTRVYKEFALTCQLHEQGLPVVEPIAAMIRRNGLIYRGDIITRALPGAQSLCEKLVTAPLEDTLINHIGTTLARFHQAGVYHADLNINNILFGADNQAHVIDFDRGELRIPKQQWQQQNIARLQRSFAKEAARQPSFHWQEHHWQRLEQAYLDTLNAL</sequence>
<dbReference type="Gene3D" id="1.10.510.10">
    <property type="entry name" value="Transferase(Phosphotransferase) domain 1"/>
    <property type="match status" value="1"/>
</dbReference>
<evidence type="ECO:0000256" key="5">
    <source>
        <dbReference type="ARBA" id="ARBA00022475"/>
    </source>
</evidence>
<comment type="similarity">
    <text evidence="3 15">Belongs to the protein kinase superfamily. KdkA/RfaP family.</text>
</comment>
<name>A0A5S3Z428_9GAMM</name>
<evidence type="ECO:0000313" key="17">
    <source>
        <dbReference type="Proteomes" id="UP000305874"/>
    </source>
</evidence>
<dbReference type="InterPro" id="IPR011009">
    <property type="entry name" value="Kinase-like_dom_sf"/>
</dbReference>
<dbReference type="GO" id="GO:0016773">
    <property type="term" value="F:phosphotransferase activity, alcohol group as acceptor"/>
    <property type="evidence" value="ECO:0007669"/>
    <property type="project" value="UniProtKB-UniRule"/>
</dbReference>
<evidence type="ECO:0000256" key="8">
    <source>
        <dbReference type="ARBA" id="ARBA00022741"/>
    </source>
</evidence>
<dbReference type="STRING" id="151081.TW72_12295"/>
<keyword evidence="10 15" id="KW-0067">ATP-binding</keyword>
<evidence type="ECO:0000256" key="6">
    <source>
        <dbReference type="ARBA" id="ARBA00022519"/>
    </source>
</evidence>
<dbReference type="Pfam" id="PF06293">
    <property type="entry name" value="Kdo"/>
    <property type="match status" value="1"/>
</dbReference>
<dbReference type="HAMAP" id="MF_00521">
    <property type="entry name" value="KDO_kinase"/>
    <property type="match status" value="1"/>
</dbReference>
<evidence type="ECO:0000256" key="13">
    <source>
        <dbReference type="ARBA" id="ARBA00029511"/>
    </source>
</evidence>
<evidence type="ECO:0000256" key="12">
    <source>
        <dbReference type="ARBA" id="ARBA00023136"/>
    </source>
</evidence>
<evidence type="ECO:0000256" key="1">
    <source>
        <dbReference type="ARBA" id="ARBA00004515"/>
    </source>
</evidence>
<dbReference type="EC" id="2.7.1.166" evidence="4 15"/>
<dbReference type="Proteomes" id="UP000305874">
    <property type="component" value="Unassembled WGS sequence"/>
</dbReference>
<evidence type="ECO:0000256" key="11">
    <source>
        <dbReference type="ARBA" id="ARBA00022985"/>
    </source>
</evidence>
<organism evidence="16 17">
    <name type="scientific">Pseudoalteromonas ruthenica</name>
    <dbReference type="NCBI Taxonomy" id="151081"/>
    <lineage>
        <taxon>Bacteria</taxon>
        <taxon>Pseudomonadati</taxon>
        <taxon>Pseudomonadota</taxon>
        <taxon>Gammaproteobacteria</taxon>
        <taxon>Alteromonadales</taxon>
        <taxon>Pseudoalteromonadaceae</taxon>
        <taxon>Pseudoalteromonas</taxon>
    </lineage>
</organism>
<protein>
    <recommendedName>
        <fullName evidence="13 15">3-deoxy-D-manno-octulosonic acid kinase</fullName>
        <shortName evidence="15">Kdo kinase</shortName>
        <ecNumber evidence="4 15">2.7.1.166</ecNumber>
    </recommendedName>
</protein>
<accession>A0A5S3Z428</accession>
<keyword evidence="8 15" id="KW-0547">Nucleotide-binding</keyword>
<evidence type="ECO:0000256" key="2">
    <source>
        <dbReference type="ARBA" id="ARBA00004713"/>
    </source>
</evidence>
<feature type="active site" evidence="15">
    <location>
        <position position="167"/>
    </location>
</feature>
<keyword evidence="5 15" id="KW-1003">Cell membrane</keyword>
<evidence type="ECO:0000256" key="15">
    <source>
        <dbReference type="HAMAP-Rule" id="MF_00521"/>
    </source>
</evidence>
<keyword evidence="9 15" id="KW-0418">Kinase</keyword>
<keyword evidence="6 15" id="KW-0997">Cell inner membrane</keyword>
<comment type="pathway">
    <text evidence="2 15">Bacterial outer membrane biogenesis; LPS core biosynthesis.</text>
</comment>
<evidence type="ECO:0000256" key="14">
    <source>
        <dbReference type="ARBA" id="ARBA00034417"/>
    </source>
</evidence>
<evidence type="ECO:0000256" key="10">
    <source>
        <dbReference type="ARBA" id="ARBA00022840"/>
    </source>
</evidence>
<comment type="catalytic activity">
    <reaction evidence="14 15">
        <text>an alpha-Kdo-(2-&gt;6)-lipid IVA + ATP = a 4-O-phospho-alpha-Kdo-(2-&gt;6)-lipid IVA + ADP + H(+)</text>
        <dbReference type="Rhea" id="RHEA:74271"/>
        <dbReference type="ChEBI" id="CHEBI:15378"/>
        <dbReference type="ChEBI" id="CHEBI:30616"/>
        <dbReference type="ChEBI" id="CHEBI:176428"/>
        <dbReference type="ChEBI" id="CHEBI:193140"/>
        <dbReference type="ChEBI" id="CHEBI:456216"/>
        <dbReference type="EC" id="2.7.1.166"/>
    </reaction>
</comment>
<dbReference type="InterPro" id="IPR022826">
    <property type="entry name" value="KDO_kinase"/>
</dbReference>
<dbReference type="SUPFAM" id="SSF56112">
    <property type="entry name" value="Protein kinase-like (PK-like)"/>
    <property type="match status" value="1"/>
</dbReference>
<keyword evidence="7 15" id="KW-0808">Transferase</keyword>
<keyword evidence="12 15" id="KW-0472">Membrane</keyword>
<dbReference type="NCBIfam" id="NF002475">
    <property type="entry name" value="PRK01723.1"/>
    <property type="match status" value="1"/>
</dbReference>
<comment type="caution">
    <text evidence="16">The sequence shown here is derived from an EMBL/GenBank/DDBJ whole genome shotgun (WGS) entry which is preliminary data.</text>
</comment>
<reference evidence="17" key="2">
    <citation type="submission" date="2019-06" db="EMBL/GenBank/DDBJ databases">
        <title>Co-occurence of chitin degradation, pigmentation and bioactivity in marine Pseudoalteromonas.</title>
        <authorList>
            <person name="Sonnenschein E.C."/>
            <person name="Bech P.K."/>
        </authorList>
    </citation>
    <scope>NUCLEOTIDE SEQUENCE [LARGE SCALE GENOMIC DNA]</scope>
    <source>
        <strain evidence="17">S2897</strain>
    </source>
</reference>
<evidence type="ECO:0000256" key="9">
    <source>
        <dbReference type="ARBA" id="ARBA00022777"/>
    </source>
</evidence>
<evidence type="ECO:0000256" key="7">
    <source>
        <dbReference type="ARBA" id="ARBA00022679"/>
    </source>
</evidence>
<dbReference type="AlphaFoldDB" id="A0A5S3Z428"/>
<dbReference type="GO" id="GO:0005524">
    <property type="term" value="F:ATP binding"/>
    <property type="evidence" value="ECO:0007669"/>
    <property type="project" value="UniProtKB-UniRule"/>
</dbReference>